<dbReference type="InterPro" id="IPR005202">
    <property type="entry name" value="TF_GRAS"/>
</dbReference>
<dbReference type="PROSITE" id="PS50985">
    <property type="entry name" value="GRAS"/>
    <property type="match status" value="1"/>
</dbReference>
<evidence type="ECO:0000256" key="1">
    <source>
        <dbReference type="ARBA" id="ARBA00023015"/>
    </source>
</evidence>
<evidence type="ECO:0000313" key="6">
    <source>
        <dbReference type="Proteomes" id="UP000298416"/>
    </source>
</evidence>
<accession>A0A8X8YKY5</accession>
<comment type="similarity">
    <text evidence="3">Belongs to the GRAS family.</text>
</comment>
<evidence type="ECO:0000256" key="4">
    <source>
        <dbReference type="SAM" id="MobiDB-lite"/>
    </source>
</evidence>
<reference evidence="5" key="2">
    <citation type="submission" date="2020-08" db="EMBL/GenBank/DDBJ databases">
        <title>Plant Genome Project.</title>
        <authorList>
            <person name="Zhang R.-G."/>
        </authorList>
    </citation>
    <scope>NUCLEOTIDE SEQUENCE</scope>
    <source>
        <strain evidence="5">Huo1</strain>
        <tissue evidence="5">Leaf</tissue>
    </source>
</reference>
<comment type="caution">
    <text evidence="3">Lacks conserved residue(s) required for the propagation of feature annotation.</text>
</comment>
<feature type="region of interest" description="Leucine repeat II (LRII)" evidence="3">
    <location>
        <begin position="273"/>
        <end position="305"/>
    </location>
</feature>
<dbReference type="AlphaFoldDB" id="A0A8X8YKY5"/>
<feature type="region of interest" description="SAW" evidence="3">
    <location>
        <begin position="405"/>
        <end position="481"/>
    </location>
</feature>
<sequence>MQTYSFQGDESICESDLFFYEELPTHFAALRYLYLEKAFPSFQACSSNEPRDWQPSHEKKRPCAFPSAAVEILRRCRSRTGAEEDGLKRDKAKGQSQQAPPPTLSVTQLIELAMRSFTHSDSKTGKDFHHSAVIHPNRAAFSRGKSEDIQLVQDLLSCAQAVSNHNNDCASEFLKEFSKLSSGSTNVVQCLVYYFAESLRDRISPVMQFAGVQTMLDHISSCARVHIVDLGLYGGLRHAVLMQALATRSGCPIQHLKITAVAAQSHVQVEEEVVGVRLQNLAKSLNMSFSFHVITSEDILDLNQSILRPDPEDTVVVQAAHILRFMIPKLEILMLAVRSLNPHVMIIIEVEANVDSKVFVNRFVEALLFFGAGFDYLEHCLKDDLAARNYAESVLFSPSIRHIVAAEEEERKFRIVGINFWRGVFVRFGMAETELSKLALNHANSVLNMFDCCDSCRLGLDGNSLIVGWKGTPIFSLSAWKFQKIGAM</sequence>
<evidence type="ECO:0008006" key="7">
    <source>
        <dbReference type="Google" id="ProtNLM"/>
    </source>
</evidence>
<name>A0A8X8YKY5_SALSN</name>
<feature type="compositionally biased region" description="Basic and acidic residues" evidence="4">
    <location>
        <begin position="81"/>
        <end position="93"/>
    </location>
</feature>
<keyword evidence="6" id="KW-1185">Reference proteome</keyword>
<evidence type="ECO:0000256" key="3">
    <source>
        <dbReference type="PROSITE-ProRule" id="PRU01191"/>
    </source>
</evidence>
<comment type="caution">
    <text evidence="5">The sequence shown here is derived from an EMBL/GenBank/DDBJ whole genome shotgun (WGS) entry which is preliminary data.</text>
</comment>
<reference evidence="5" key="1">
    <citation type="submission" date="2018-01" db="EMBL/GenBank/DDBJ databases">
        <authorList>
            <person name="Mao J.F."/>
        </authorList>
    </citation>
    <scope>NUCLEOTIDE SEQUENCE</scope>
    <source>
        <strain evidence="5">Huo1</strain>
        <tissue evidence="5">Leaf</tissue>
    </source>
</reference>
<dbReference type="Pfam" id="PF03514">
    <property type="entry name" value="GRAS"/>
    <property type="match status" value="2"/>
</dbReference>
<proteinExistence type="inferred from homology"/>
<evidence type="ECO:0000313" key="5">
    <source>
        <dbReference type="EMBL" id="KAG6433645.1"/>
    </source>
</evidence>
<protein>
    <recommendedName>
        <fullName evidence="7">DELLA protein</fullName>
    </recommendedName>
</protein>
<feature type="short sequence motif" description="VHIID" evidence="3">
    <location>
        <begin position="225"/>
        <end position="229"/>
    </location>
</feature>
<dbReference type="Proteomes" id="UP000298416">
    <property type="component" value="Unassembled WGS sequence"/>
</dbReference>
<dbReference type="EMBL" id="PNBA02000002">
    <property type="protein sequence ID" value="KAG6433645.1"/>
    <property type="molecule type" value="Genomic_DNA"/>
</dbReference>
<gene>
    <name evidence="5" type="ORF">SASPL_105260</name>
</gene>
<dbReference type="PANTHER" id="PTHR31636">
    <property type="entry name" value="OSJNBA0084A10.13 PROTEIN-RELATED"/>
    <property type="match status" value="1"/>
</dbReference>
<organism evidence="5">
    <name type="scientific">Salvia splendens</name>
    <name type="common">Scarlet sage</name>
    <dbReference type="NCBI Taxonomy" id="180675"/>
    <lineage>
        <taxon>Eukaryota</taxon>
        <taxon>Viridiplantae</taxon>
        <taxon>Streptophyta</taxon>
        <taxon>Embryophyta</taxon>
        <taxon>Tracheophyta</taxon>
        <taxon>Spermatophyta</taxon>
        <taxon>Magnoliopsida</taxon>
        <taxon>eudicotyledons</taxon>
        <taxon>Gunneridae</taxon>
        <taxon>Pentapetalae</taxon>
        <taxon>asterids</taxon>
        <taxon>lamiids</taxon>
        <taxon>Lamiales</taxon>
        <taxon>Lamiaceae</taxon>
        <taxon>Nepetoideae</taxon>
        <taxon>Mentheae</taxon>
        <taxon>Salviinae</taxon>
        <taxon>Salvia</taxon>
        <taxon>Salvia subgen. Calosphace</taxon>
        <taxon>core Calosphace</taxon>
    </lineage>
</organism>
<keyword evidence="1" id="KW-0805">Transcription regulation</keyword>
<evidence type="ECO:0000256" key="2">
    <source>
        <dbReference type="ARBA" id="ARBA00023163"/>
    </source>
</evidence>
<feature type="region of interest" description="Disordered" evidence="4">
    <location>
        <begin position="81"/>
        <end position="102"/>
    </location>
</feature>
<keyword evidence="2" id="KW-0804">Transcription</keyword>